<gene>
    <name evidence="2" type="ORF">CEW88_23815</name>
</gene>
<dbReference type="RefSeq" id="WP_108970897.1">
    <property type="nucleotide sequence ID" value="NZ_CP022195.1"/>
</dbReference>
<organism evidence="2 3">
    <name type="scientific">Alloyangia pacifica</name>
    <dbReference type="NCBI Taxonomy" id="311180"/>
    <lineage>
        <taxon>Bacteria</taxon>
        <taxon>Pseudomonadati</taxon>
        <taxon>Pseudomonadota</taxon>
        <taxon>Alphaproteobacteria</taxon>
        <taxon>Rhodobacterales</taxon>
        <taxon>Roseobacteraceae</taxon>
        <taxon>Alloyangia</taxon>
    </lineage>
</organism>
<name>A0A2U8HM38_9RHOB</name>
<feature type="compositionally biased region" description="Low complexity" evidence="1">
    <location>
        <begin position="9"/>
        <end position="18"/>
    </location>
</feature>
<dbReference type="OrthoDB" id="7813740at2"/>
<dbReference type="KEGG" id="ypac:CEW88_23815"/>
<dbReference type="Proteomes" id="UP000244915">
    <property type="component" value="Plasmid unnamed5"/>
</dbReference>
<geneLocation type="plasmid" evidence="2 3">
    <name>unnamed5</name>
</geneLocation>
<dbReference type="AlphaFoldDB" id="A0A2U8HM38"/>
<evidence type="ECO:0000313" key="2">
    <source>
        <dbReference type="EMBL" id="AWI86801.1"/>
    </source>
</evidence>
<protein>
    <submittedName>
        <fullName evidence="2">Uncharacterized protein</fullName>
    </submittedName>
</protein>
<feature type="region of interest" description="Disordered" evidence="1">
    <location>
        <begin position="9"/>
        <end position="31"/>
    </location>
</feature>
<reference evidence="2 3" key="1">
    <citation type="submission" date="2017-06" db="EMBL/GenBank/DDBJ databases">
        <title>Yangia sp. YSBP01 complete genome sequence.</title>
        <authorList>
            <person name="Woo J.-H."/>
            <person name="Kim H.-S."/>
        </authorList>
    </citation>
    <scope>NUCLEOTIDE SEQUENCE [LARGE SCALE GENOMIC DNA]</scope>
    <source>
        <strain evidence="2 3">YSBP01</strain>
        <plasmid evidence="2 3">unnamed5</plasmid>
    </source>
</reference>
<keyword evidence="2" id="KW-0614">Plasmid</keyword>
<sequence length="790" mass="81368">MFVGVRIGMSPGATTPGAPGDPVPPLPGGSGTVDLSSGASLAFPEGNLEQDLAGSQLALQTTWSAAADGNNLFFPLSADGVTAFFAHLRLPMELRNTSNRFALVSGFSDSSSDFFTLSYFGAAQGTPGLRNRMVAGVRTQTASSLEITEEDFLIVATTGASATQLRLDWYGPDGSRHAGGLSGSFGPVNISSTDGFFTLGANAGVAADPMPADGYPDNVALGWPGEIRACGFVKSGEPGVPIPEAVWQEIATGDDVAAALSGTVPLFLRVFDGTAASLAAPGPGDMTHASTAWPLVASLRPGGSVGRSALSGWLRPDRHADGFVYGIAAGETSREVTLAGTADAALDGQAVRVRLVYEDGTIAVDWTSLGTISGGAFSGTVSVPYGLDRGWIGATQYDLGDGEIVAEDRDRWGVGWKIMPLGQSQLAVHMLKITHRGRKTSNALVSYAHENPRMVNSPASLLPSLHRLGRGWTLSDGASAFADQLAALGVGCPVMILPDAVDGTGPDSLLDDSSGARNWSELSGRLAAFGHDVSCVVMNWATQGWSTRGSVAETLEALIYGTGSYGGTVDHCLNDELRAGWQFGLSPATRHAQGNHEYARQPQIDYANAAGLSVGLPVSDYAITTLDDVHPDGNKTGNITMGARLALLAAQMMGVATPAKPHFTGAMRAGGTIAVSVSLPNGGSLYSPAPTALTGFQVDEGSGWTGAGFTAAINGNAVLLTRDSGAFPAGTQLRYLANGETRNGLDGTDEDRIVSGMLYETWAGDILGLGVPVLGSVSGGAWVSGWSAVT</sequence>
<dbReference type="EMBL" id="CP022195">
    <property type="protein sequence ID" value="AWI86801.1"/>
    <property type="molecule type" value="Genomic_DNA"/>
</dbReference>
<evidence type="ECO:0000313" key="3">
    <source>
        <dbReference type="Proteomes" id="UP000244915"/>
    </source>
</evidence>
<proteinExistence type="predicted"/>
<accession>A0A2U8HM38</accession>
<evidence type="ECO:0000256" key="1">
    <source>
        <dbReference type="SAM" id="MobiDB-lite"/>
    </source>
</evidence>